<protein>
    <submittedName>
        <fullName evidence="1">Uncharacterized protein</fullName>
    </submittedName>
</protein>
<dbReference type="Proteomes" id="UP000178515">
    <property type="component" value="Unassembled WGS sequence"/>
</dbReference>
<organism evidence="1 2">
    <name type="scientific">Candidatus Colwellbacteria bacterium RIFCSPHIGHO2_12_FULL_44_17</name>
    <dbReference type="NCBI Taxonomy" id="1797689"/>
    <lineage>
        <taxon>Bacteria</taxon>
        <taxon>Candidatus Colwelliibacteriota</taxon>
    </lineage>
</organism>
<dbReference type="EMBL" id="MHIX01000036">
    <property type="protein sequence ID" value="OGY58700.1"/>
    <property type="molecule type" value="Genomic_DNA"/>
</dbReference>
<comment type="caution">
    <text evidence="1">The sequence shown here is derived from an EMBL/GenBank/DDBJ whole genome shotgun (WGS) entry which is preliminary data.</text>
</comment>
<evidence type="ECO:0000313" key="1">
    <source>
        <dbReference type="EMBL" id="OGY58700.1"/>
    </source>
</evidence>
<sequence>MSKRYWHKVNTFAVTIQKNATKEGQLLEKIEEIIQKLPNGKLPEKKFEEVFKQVASAAYSIGPKSVQKGNYLRVKLIEFLQRFSKVNGKPEKAEKTIGALIERNNGWSHST</sequence>
<reference evidence="1 2" key="1">
    <citation type="journal article" date="2016" name="Nat. Commun.">
        <title>Thousands of microbial genomes shed light on interconnected biogeochemical processes in an aquifer system.</title>
        <authorList>
            <person name="Anantharaman K."/>
            <person name="Brown C.T."/>
            <person name="Hug L.A."/>
            <person name="Sharon I."/>
            <person name="Castelle C.J."/>
            <person name="Probst A.J."/>
            <person name="Thomas B.C."/>
            <person name="Singh A."/>
            <person name="Wilkins M.J."/>
            <person name="Karaoz U."/>
            <person name="Brodie E.L."/>
            <person name="Williams K.H."/>
            <person name="Hubbard S.S."/>
            <person name="Banfield J.F."/>
        </authorList>
    </citation>
    <scope>NUCLEOTIDE SEQUENCE [LARGE SCALE GENOMIC DNA]</scope>
</reference>
<gene>
    <name evidence="1" type="ORF">A3F24_02840</name>
</gene>
<dbReference type="AlphaFoldDB" id="A0A1G1Z479"/>
<accession>A0A1G1Z479</accession>
<proteinExistence type="predicted"/>
<evidence type="ECO:0000313" key="2">
    <source>
        <dbReference type="Proteomes" id="UP000178515"/>
    </source>
</evidence>
<name>A0A1G1Z479_9BACT</name>